<dbReference type="InterPro" id="IPR052534">
    <property type="entry name" value="Extracell_DNA_Util/SecSys_Comp"/>
</dbReference>
<dbReference type="AlphaFoldDB" id="A0A090IHA3"/>
<accession>A0A090IHA3</accession>
<dbReference type="InterPro" id="IPR007813">
    <property type="entry name" value="PilN"/>
</dbReference>
<proteinExistence type="predicted"/>
<reference evidence="1 2" key="1">
    <citation type="submission" date="2016-11" db="EMBL/GenBank/DDBJ databases">
        <authorList>
            <person name="Jaros S."/>
            <person name="Januszkiewicz K."/>
            <person name="Wedrychowicz H."/>
        </authorList>
    </citation>
    <scope>NUCLEOTIDE SEQUENCE [LARGE SCALE GENOMIC DNA]</scope>
    <source>
        <strain evidence="1">NVI 5450</strain>
    </source>
</reference>
<dbReference type="PATRIC" id="fig|80854.5.peg.4390"/>
<dbReference type="Proteomes" id="UP000183794">
    <property type="component" value="Unassembled WGS sequence"/>
</dbReference>
<dbReference type="STRING" id="80854.MVIS_4137"/>
<dbReference type="PANTHER" id="PTHR40278">
    <property type="entry name" value="DNA UTILIZATION PROTEIN HOFN"/>
    <property type="match status" value="1"/>
</dbReference>
<evidence type="ECO:0000313" key="1">
    <source>
        <dbReference type="EMBL" id="SGZ01784.1"/>
    </source>
</evidence>
<dbReference type="EMBL" id="FPLD01000066">
    <property type="protein sequence ID" value="SGZ01784.1"/>
    <property type="molecule type" value="Genomic_DNA"/>
</dbReference>
<gene>
    <name evidence="1" type="ORF">NVI5450_2466</name>
</gene>
<organism evidence="1 2">
    <name type="scientific">Moritella viscosa</name>
    <dbReference type="NCBI Taxonomy" id="80854"/>
    <lineage>
        <taxon>Bacteria</taxon>
        <taxon>Pseudomonadati</taxon>
        <taxon>Pseudomonadota</taxon>
        <taxon>Gammaproteobacteria</taxon>
        <taxon>Alteromonadales</taxon>
        <taxon>Moritellaceae</taxon>
        <taxon>Moritella</taxon>
    </lineage>
</organism>
<dbReference type="KEGG" id="mvs:MVIS_4137"/>
<dbReference type="RefSeq" id="WP_045112074.1">
    <property type="nucleotide sequence ID" value="NZ_CAWQZC010000139.1"/>
</dbReference>
<dbReference type="HOGENOM" id="CLU_081304_1_2_6"/>
<protein>
    <submittedName>
        <fullName evidence="1">Type IV pilus biogenesis protein PilN</fullName>
    </submittedName>
</protein>
<dbReference type="GeneID" id="61296123"/>
<dbReference type="PANTHER" id="PTHR40278:SF2">
    <property type="entry name" value="TYPE IV PILUS INNER MEMBRANE COMPONENT PILN"/>
    <property type="match status" value="1"/>
</dbReference>
<dbReference type="Pfam" id="PF05137">
    <property type="entry name" value="PilN"/>
    <property type="match status" value="1"/>
</dbReference>
<dbReference type="GO" id="GO:0043107">
    <property type="term" value="P:type IV pilus-dependent motility"/>
    <property type="evidence" value="ECO:0007669"/>
    <property type="project" value="TreeGrafter"/>
</dbReference>
<evidence type="ECO:0000313" key="2">
    <source>
        <dbReference type="Proteomes" id="UP000183794"/>
    </source>
</evidence>
<dbReference type="GO" id="GO:0043683">
    <property type="term" value="P:type IV pilus assembly"/>
    <property type="evidence" value="ECO:0007669"/>
    <property type="project" value="TreeGrafter"/>
</dbReference>
<name>A0A090IHA3_9GAMM</name>
<sequence length="186" mass="21194">MSNINLLPWREAEKKSRQQRFFTLSCMSLGATLLVMIMLNMVVGGYISNQKQRNALLMQEMQVIDVKLGKIKELRGRKDKLQERIDLIQSLQRSRNTPTQLMNTLPQLVPAGVNLATLTFKNDIIKIHGTSDSNTRLAVLLRNIEESTWLRDGNLDSIIALSEAEGNRFEMRFSVTPMMTDEGDLK</sequence>
<dbReference type="OrthoDB" id="5296173at2"/>